<comment type="caution">
    <text evidence="1">The sequence shown here is derived from an EMBL/GenBank/DDBJ whole genome shotgun (WGS) entry which is preliminary data.</text>
</comment>
<dbReference type="Pfam" id="PF11393">
    <property type="entry name" value="T4BSS_DotI_IcmL"/>
    <property type="match status" value="2"/>
</dbReference>
<organism evidence="1 2">
    <name type="scientific">Legionella brunensis</name>
    <dbReference type="NCBI Taxonomy" id="29422"/>
    <lineage>
        <taxon>Bacteria</taxon>
        <taxon>Pseudomonadati</taxon>
        <taxon>Pseudomonadota</taxon>
        <taxon>Gammaproteobacteria</taxon>
        <taxon>Legionellales</taxon>
        <taxon>Legionellaceae</taxon>
        <taxon>Legionella</taxon>
    </lineage>
</organism>
<keyword evidence="2" id="KW-1185">Reference proteome</keyword>
<dbReference type="Proteomes" id="UP000054742">
    <property type="component" value="Unassembled WGS sequence"/>
</dbReference>
<dbReference type="InterPro" id="IPR021055">
    <property type="entry name" value="T4BSS_IcmL/DotI"/>
</dbReference>
<evidence type="ECO:0000313" key="2">
    <source>
        <dbReference type="Proteomes" id="UP000054742"/>
    </source>
</evidence>
<proteinExistence type="predicted"/>
<protein>
    <submittedName>
        <fullName evidence="1">IcmL-like protein</fullName>
    </submittedName>
</protein>
<sequence>MKKNIVYGAILHLIWTQGQAFQAPAISTLEVSSDTQIPQHLPSQPQNRTNPINCDYKISAETTVSQTLVLSWAEQAALQSFNFHSASIDAQLQQLQACYTENGWAQFKSALLKSRNIEVIKTQNLAVSSQADGPAQLIETLDDQWKITLPLKVVYQNNQERVVHFLSIYLTVGRKITGDLAIMQMIATPRTPPLSLKFKAIEEMAQNIYSVLAQKTIDAGDAAHKIVQPFWVSLLSTRLSSRSVDIGPTKQQAALTQKMQPPNATSFKHTQLAQAFTLNWLDKIANQHPDFAMLNIPVEKFNAWYTEQELAKIQTTIQKSNNIAVNKLQALMSDANDRQDNDNRGKITLPVSVSYQNAQNQVTQLLNINFTVDWKISNDLEKMATPRIASLSPTTASSSFTEVASNDVNQQLATQTKQPEQAPLEPPSAQVNPYLTSEQQKQTEIINCNYRIPAETKIIDQTLVLNWTKQAALQSFSFNCESIDNQLQQLQSCYTDSGWLEFKAALDRSGNIEAIKTQKLTMSSQLEGQPKLLEATDNQWQINLPLKVVYQNSKEKITQLVNIHLTVGRKVTGDLGIMQIIATLGTTPTPSPN</sequence>
<dbReference type="CDD" id="cd16385">
    <property type="entry name" value="IcmL"/>
    <property type="match status" value="2"/>
</dbReference>
<dbReference type="AlphaFoldDB" id="A0A0W0SM69"/>
<evidence type="ECO:0000313" key="1">
    <source>
        <dbReference type="EMBL" id="KTC84480.1"/>
    </source>
</evidence>
<dbReference type="PATRIC" id="fig|29422.6.peg.1426"/>
<dbReference type="STRING" id="29422.Lbru_1348"/>
<reference evidence="1 2" key="1">
    <citation type="submission" date="2015-11" db="EMBL/GenBank/DDBJ databases">
        <title>Genomic analysis of 38 Legionella species identifies large and diverse effector repertoires.</title>
        <authorList>
            <person name="Burstein D."/>
            <person name="Amaro F."/>
            <person name="Zusman T."/>
            <person name="Lifshitz Z."/>
            <person name="Cohen O."/>
            <person name="Gilbert J.A."/>
            <person name="Pupko T."/>
            <person name="Shuman H.A."/>
            <person name="Segal G."/>
        </authorList>
    </citation>
    <scope>NUCLEOTIDE SEQUENCE [LARGE SCALE GENOMIC DNA]</scope>
    <source>
        <strain evidence="1 2">ATCC 43878</strain>
    </source>
</reference>
<dbReference type="EMBL" id="LNXV01000009">
    <property type="protein sequence ID" value="KTC84480.1"/>
    <property type="molecule type" value="Genomic_DNA"/>
</dbReference>
<accession>A0A0W0SM69</accession>
<dbReference type="RefSeq" id="WP_058441431.1">
    <property type="nucleotide sequence ID" value="NZ_CAAAHU010000023.1"/>
</dbReference>
<name>A0A0W0SM69_9GAMM</name>
<gene>
    <name evidence="1" type="ORF">Lbru_1348</name>
</gene>